<dbReference type="OrthoDB" id="9804019at2"/>
<dbReference type="PRINTS" id="PR01590">
    <property type="entry name" value="HTHFIS"/>
</dbReference>
<dbReference type="GO" id="GO:0006355">
    <property type="term" value="P:regulation of DNA-templated transcription"/>
    <property type="evidence" value="ECO:0007669"/>
    <property type="project" value="InterPro"/>
</dbReference>
<evidence type="ECO:0000313" key="9">
    <source>
        <dbReference type="EMBL" id="ROR32667.1"/>
    </source>
</evidence>
<dbReference type="RefSeq" id="WP_123401579.1">
    <property type="nucleotide sequence ID" value="NZ_RJVI01000002.1"/>
</dbReference>
<dbReference type="Pfam" id="PF02954">
    <property type="entry name" value="HTH_8"/>
    <property type="match status" value="1"/>
</dbReference>
<dbReference type="SMART" id="SM00091">
    <property type="entry name" value="PAS"/>
    <property type="match status" value="1"/>
</dbReference>
<comment type="caution">
    <text evidence="9">The sequence shown here is derived from an EMBL/GenBank/DDBJ whole genome shotgun (WGS) entry which is preliminary data.</text>
</comment>
<evidence type="ECO:0000256" key="4">
    <source>
        <dbReference type="ARBA" id="ARBA00023125"/>
    </source>
</evidence>
<dbReference type="FunFam" id="3.40.50.300:FF:000006">
    <property type="entry name" value="DNA-binding transcriptional regulator NtrC"/>
    <property type="match status" value="1"/>
</dbReference>
<keyword evidence="1" id="KW-0547">Nucleotide-binding</keyword>
<evidence type="ECO:0000259" key="8">
    <source>
        <dbReference type="PROSITE" id="PS50112"/>
    </source>
</evidence>
<dbReference type="Pfam" id="PF25601">
    <property type="entry name" value="AAA_lid_14"/>
    <property type="match status" value="1"/>
</dbReference>
<dbReference type="Gene3D" id="3.40.50.300">
    <property type="entry name" value="P-loop containing nucleotide triphosphate hydrolases"/>
    <property type="match status" value="1"/>
</dbReference>
<evidence type="ECO:0000259" key="7">
    <source>
        <dbReference type="PROSITE" id="PS50045"/>
    </source>
</evidence>
<evidence type="ECO:0000313" key="10">
    <source>
        <dbReference type="Proteomes" id="UP000276634"/>
    </source>
</evidence>
<dbReference type="PROSITE" id="PS50112">
    <property type="entry name" value="PAS"/>
    <property type="match status" value="1"/>
</dbReference>
<feature type="domain" description="PAS" evidence="8">
    <location>
        <begin position="6"/>
        <end position="51"/>
    </location>
</feature>
<reference evidence="9 10" key="1">
    <citation type="submission" date="2018-11" db="EMBL/GenBank/DDBJ databases">
        <title>Genomic Encyclopedia of Type Strains, Phase IV (KMG-IV): sequencing the most valuable type-strain genomes for metagenomic binning, comparative biology and taxonomic classification.</title>
        <authorList>
            <person name="Goeker M."/>
        </authorList>
    </citation>
    <scope>NUCLEOTIDE SEQUENCE [LARGE SCALE GENOMIC DNA]</scope>
    <source>
        <strain evidence="9 10">DSM 100275</strain>
    </source>
</reference>
<dbReference type="Pfam" id="PF00158">
    <property type="entry name" value="Sigma54_activat"/>
    <property type="match status" value="1"/>
</dbReference>
<dbReference type="Gene3D" id="3.30.450.20">
    <property type="entry name" value="PAS domain"/>
    <property type="match status" value="1"/>
</dbReference>
<evidence type="ECO:0000256" key="1">
    <source>
        <dbReference type="ARBA" id="ARBA00022741"/>
    </source>
</evidence>
<dbReference type="InterPro" id="IPR035965">
    <property type="entry name" value="PAS-like_dom_sf"/>
</dbReference>
<dbReference type="GO" id="GO:0005524">
    <property type="term" value="F:ATP binding"/>
    <property type="evidence" value="ECO:0007669"/>
    <property type="project" value="UniProtKB-KW"/>
</dbReference>
<sequence length="439" mass="48802">MPSALRQPSCRQVLDLLPEPFVVIDRDYRIVAANQAYLRRYGVAAGEVEGRRCHEISHRSQVPCSRNGEICPLETSMATGRPAQVLHVHFDRGGRAERVELVVTPIVEGGEVAFVGERIRPLADPDDAAELLVGRSQPMLEVLALLRRVAQAQVTVLLTGESGVGKEQAARYLHHQSSRAGGPFVVVDCSTLSPNLIESELFGHEKGAFTGASTSRKGLFEAAHGGTLFIDEVGELPMELQARLLRALEVGAVRRVGSTHYRRVDVRVVVATHRDLVSWVRSGRFRADLYYRLAAFPVRVPALREHLEDVPALAEHFLRRMEGGGRFLPLAEGVVERLMSYPYPGNVRELRNIVERAVVLAGDGPIEPEHVVFPEEPTHKPDPEPQGKGRLRRMRSPGPERIREALQRAEGHRGRAAAELGISERTLYRYLRRMRADGD</sequence>
<dbReference type="PROSITE" id="PS00676">
    <property type="entry name" value="SIGMA54_INTERACT_2"/>
    <property type="match status" value="1"/>
</dbReference>
<dbReference type="SUPFAM" id="SSF46689">
    <property type="entry name" value="Homeodomain-like"/>
    <property type="match status" value="1"/>
</dbReference>
<feature type="domain" description="Sigma-54 factor interaction" evidence="7">
    <location>
        <begin position="132"/>
        <end position="359"/>
    </location>
</feature>
<dbReference type="InterPro" id="IPR025943">
    <property type="entry name" value="Sigma_54_int_dom_ATP-bd_2"/>
</dbReference>
<dbReference type="Pfam" id="PF08448">
    <property type="entry name" value="PAS_4"/>
    <property type="match status" value="1"/>
</dbReference>
<dbReference type="CDD" id="cd00130">
    <property type="entry name" value="PAS"/>
    <property type="match status" value="1"/>
</dbReference>
<dbReference type="Proteomes" id="UP000276634">
    <property type="component" value="Unassembled WGS sequence"/>
</dbReference>
<dbReference type="InterPro" id="IPR013656">
    <property type="entry name" value="PAS_4"/>
</dbReference>
<accession>A0A3N1Y5U2</accession>
<evidence type="ECO:0000256" key="3">
    <source>
        <dbReference type="ARBA" id="ARBA00023015"/>
    </source>
</evidence>
<dbReference type="InterPro" id="IPR025944">
    <property type="entry name" value="Sigma_54_int_dom_CS"/>
</dbReference>
<dbReference type="PROSITE" id="PS50045">
    <property type="entry name" value="SIGMA54_INTERACT_4"/>
    <property type="match status" value="1"/>
</dbReference>
<dbReference type="AlphaFoldDB" id="A0A3N1Y5U2"/>
<feature type="region of interest" description="Disordered" evidence="6">
    <location>
        <begin position="370"/>
        <end position="401"/>
    </location>
</feature>
<feature type="compositionally biased region" description="Basic and acidic residues" evidence="6">
    <location>
        <begin position="370"/>
        <end position="387"/>
    </location>
</feature>
<proteinExistence type="predicted"/>
<dbReference type="PROSITE" id="PS00688">
    <property type="entry name" value="SIGMA54_INTERACT_3"/>
    <property type="match status" value="1"/>
</dbReference>
<dbReference type="Gene3D" id="1.10.10.60">
    <property type="entry name" value="Homeodomain-like"/>
    <property type="match status" value="1"/>
</dbReference>
<dbReference type="InterPro" id="IPR000014">
    <property type="entry name" value="PAS"/>
</dbReference>
<name>A0A3N1Y5U2_9GAMM</name>
<keyword evidence="3" id="KW-0805">Transcription regulation</keyword>
<evidence type="ECO:0000256" key="2">
    <source>
        <dbReference type="ARBA" id="ARBA00022840"/>
    </source>
</evidence>
<dbReference type="SUPFAM" id="SSF52540">
    <property type="entry name" value="P-loop containing nucleoside triphosphate hydrolases"/>
    <property type="match status" value="1"/>
</dbReference>
<dbReference type="EMBL" id="RJVI01000002">
    <property type="protein sequence ID" value="ROR32667.1"/>
    <property type="molecule type" value="Genomic_DNA"/>
</dbReference>
<gene>
    <name evidence="9" type="ORF">EDC57_1873</name>
</gene>
<dbReference type="GO" id="GO:0043565">
    <property type="term" value="F:sequence-specific DNA binding"/>
    <property type="evidence" value="ECO:0007669"/>
    <property type="project" value="InterPro"/>
</dbReference>
<evidence type="ECO:0000256" key="5">
    <source>
        <dbReference type="ARBA" id="ARBA00023163"/>
    </source>
</evidence>
<dbReference type="PANTHER" id="PTHR32071">
    <property type="entry name" value="TRANSCRIPTIONAL REGULATORY PROTEIN"/>
    <property type="match status" value="1"/>
</dbReference>
<dbReference type="InterPro" id="IPR002197">
    <property type="entry name" value="HTH_Fis"/>
</dbReference>
<dbReference type="SMART" id="SM00382">
    <property type="entry name" value="AAA"/>
    <property type="match status" value="1"/>
</dbReference>
<dbReference type="InterPro" id="IPR009057">
    <property type="entry name" value="Homeodomain-like_sf"/>
</dbReference>
<keyword evidence="4" id="KW-0238">DNA-binding</keyword>
<dbReference type="InterPro" id="IPR003593">
    <property type="entry name" value="AAA+_ATPase"/>
</dbReference>
<organism evidence="9 10">
    <name type="scientific">Inmirania thermothiophila</name>
    <dbReference type="NCBI Taxonomy" id="1750597"/>
    <lineage>
        <taxon>Bacteria</taxon>
        <taxon>Pseudomonadati</taxon>
        <taxon>Pseudomonadota</taxon>
        <taxon>Gammaproteobacteria</taxon>
        <taxon>Chromatiales</taxon>
        <taxon>Ectothiorhodospiraceae</taxon>
        <taxon>Inmirania</taxon>
    </lineage>
</organism>
<dbReference type="Gene3D" id="1.10.8.60">
    <property type="match status" value="1"/>
</dbReference>
<dbReference type="CDD" id="cd00009">
    <property type="entry name" value="AAA"/>
    <property type="match status" value="1"/>
</dbReference>
<evidence type="ECO:0000256" key="6">
    <source>
        <dbReference type="SAM" id="MobiDB-lite"/>
    </source>
</evidence>
<dbReference type="SUPFAM" id="SSF55785">
    <property type="entry name" value="PYP-like sensor domain (PAS domain)"/>
    <property type="match status" value="1"/>
</dbReference>
<keyword evidence="2" id="KW-0067">ATP-binding</keyword>
<keyword evidence="5" id="KW-0804">Transcription</keyword>
<keyword evidence="10" id="KW-1185">Reference proteome</keyword>
<dbReference type="InterPro" id="IPR027417">
    <property type="entry name" value="P-loop_NTPase"/>
</dbReference>
<dbReference type="InterPro" id="IPR058031">
    <property type="entry name" value="AAA_lid_NorR"/>
</dbReference>
<dbReference type="InterPro" id="IPR002078">
    <property type="entry name" value="Sigma_54_int"/>
</dbReference>
<protein>
    <submittedName>
        <fullName evidence="9">Fis family sigma54 specific transcriptional regulator</fullName>
    </submittedName>
</protein>